<accession>A0A1X9T5F0</accession>
<dbReference type="GeneID" id="32878263"/>
<name>A0A1X9T5F0_9VIRU</name>
<protein>
    <submittedName>
        <fullName evidence="1">Uncharacterized protein</fullName>
    </submittedName>
</protein>
<evidence type="ECO:0000313" key="2">
    <source>
        <dbReference type="Proteomes" id="UP000203507"/>
    </source>
</evidence>
<proteinExistence type="predicted"/>
<reference evidence="1" key="1">
    <citation type="journal article" date="2017" name="Vet. Pathol.">
        <title>Ranid Herpesvirus 3 and Proliferative Dermatitis in Free-Ranging Wild Common Frogs (Rana Temporaria).</title>
        <authorList>
            <person name="Origgi F.C."/>
            <person name="Schmidt B.R."/>
            <person name="Lohmann P."/>
            <person name="Otten P."/>
            <person name="Akdesir E."/>
            <person name="Gaschen V."/>
            <person name="Aguilar-Bultet L."/>
            <person name="Wahli T."/>
            <person name="Sattler U."/>
            <person name="Stoffel M.H."/>
        </authorList>
    </citation>
    <scope>NUCLEOTIDE SEQUENCE [LARGE SCALE GENOMIC DNA]</scope>
    <source>
        <strain evidence="1">FO1_2015</strain>
    </source>
</reference>
<keyword evidence="2" id="KW-1185">Reference proteome</keyword>
<dbReference type="KEGG" id="vg:32878263"/>
<evidence type="ECO:0000313" key="1">
    <source>
        <dbReference type="EMBL" id="ARR28929.1"/>
    </source>
</evidence>
<sequence>MNYLLLTESDSSKCTEVYRYPWECAMAILHKALRCSKSYAIKCLGWSSTTQQKSPTYGQVVNSTSRAHIPVTTSIQLYQLLRCLENRTCTASALGLLFKLLHGFTS</sequence>
<organism evidence="1">
    <name type="scientific">Ranid herpesvirus 3</name>
    <dbReference type="NCBI Taxonomy" id="1987509"/>
    <lineage>
        <taxon>Viruses</taxon>
        <taxon>Duplodnaviria</taxon>
        <taxon>Heunggongvirae</taxon>
        <taxon>Peploviricota</taxon>
        <taxon>Herviviricetes</taxon>
        <taxon>Herpesvirales</taxon>
        <taxon>Alloherpesviridae</taxon>
        <taxon>Batravirus</taxon>
        <taxon>Batravirus ranidallo3</taxon>
    </lineage>
</organism>
<dbReference type="RefSeq" id="YP_009362438.1">
    <property type="nucleotide sequence ID" value="NC_034618.1"/>
</dbReference>
<dbReference type="EMBL" id="KX832224">
    <property type="protein sequence ID" value="ARR28929.1"/>
    <property type="molecule type" value="Genomic_DNA"/>
</dbReference>
<dbReference type="Proteomes" id="UP000203507">
    <property type="component" value="Segment"/>
</dbReference>